<accession>K1Q1Q3</accession>
<dbReference type="AlphaFoldDB" id="K1Q1Q3"/>
<proteinExistence type="predicted"/>
<gene>
    <name evidence="1" type="ORF">CGI_10019676</name>
</gene>
<dbReference type="HOGENOM" id="CLU_2471242_0_0_1"/>
<reference evidence="1" key="1">
    <citation type="journal article" date="2012" name="Nature">
        <title>The oyster genome reveals stress adaptation and complexity of shell formation.</title>
        <authorList>
            <person name="Zhang G."/>
            <person name="Fang X."/>
            <person name="Guo X."/>
            <person name="Li L."/>
            <person name="Luo R."/>
            <person name="Xu F."/>
            <person name="Yang P."/>
            <person name="Zhang L."/>
            <person name="Wang X."/>
            <person name="Qi H."/>
            <person name="Xiong Z."/>
            <person name="Que H."/>
            <person name="Xie Y."/>
            <person name="Holland P.W."/>
            <person name="Paps J."/>
            <person name="Zhu Y."/>
            <person name="Wu F."/>
            <person name="Chen Y."/>
            <person name="Wang J."/>
            <person name="Peng C."/>
            <person name="Meng J."/>
            <person name="Yang L."/>
            <person name="Liu J."/>
            <person name="Wen B."/>
            <person name="Zhang N."/>
            <person name="Huang Z."/>
            <person name="Zhu Q."/>
            <person name="Feng Y."/>
            <person name="Mount A."/>
            <person name="Hedgecock D."/>
            <person name="Xu Z."/>
            <person name="Liu Y."/>
            <person name="Domazet-Loso T."/>
            <person name="Du Y."/>
            <person name="Sun X."/>
            <person name="Zhang S."/>
            <person name="Liu B."/>
            <person name="Cheng P."/>
            <person name="Jiang X."/>
            <person name="Li J."/>
            <person name="Fan D."/>
            <person name="Wang W."/>
            <person name="Fu W."/>
            <person name="Wang T."/>
            <person name="Wang B."/>
            <person name="Zhang J."/>
            <person name="Peng Z."/>
            <person name="Li Y."/>
            <person name="Li N."/>
            <person name="Wang J."/>
            <person name="Chen M."/>
            <person name="He Y."/>
            <person name="Tan F."/>
            <person name="Song X."/>
            <person name="Zheng Q."/>
            <person name="Huang R."/>
            <person name="Yang H."/>
            <person name="Du X."/>
            <person name="Chen L."/>
            <person name="Yang M."/>
            <person name="Gaffney P.M."/>
            <person name="Wang S."/>
            <person name="Luo L."/>
            <person name="She Z."/>
            <person name="Ming Y."/>
            <person name="Huang W."/>
            <person name="Zhang S."/>
            <person name="Huang B."/>
            <person name="Zhang Y."/>
            <person name="Qu T."/>
            <person name="Ni P."/>
            <person name="Miao G."/>
            <person name="Wang J."/>
            <person name="Wang Q."/>
            <person name="Steinberg C.E."/>
            <person name="Wang H."/>
            <person name="Li N."/>
            <person name="Qian L."/>
            <person name="Zhang G."/>
            <person name="Li Y."/>
            <person name="Yang H."/>
            <person name="Liu X."/>
            <person name="Wang J."/>
            <person name="Yin Y."/>
            <person name="Wang J."/>
        </authorList>
    </citation>
    <scope>NUCLEOTIDE SEQUENCE [LARGE SCALE GENOMIC DNA]</scope>
    <source>
        <strain evidence="1">05x7-T-G4-1.051#20</strain>
    </source>
</reference>
<sequence>MGNSQNYSLPKCRLHVYKSSLIPTVIGKWNSLPLHMREQKAHPCAKEGCSASHVHKKDLKNHIESKHKQMDCNIPAACAPTTHPTKAT</sequence>
<dbReference type="EMBL" id="JH817691">
    <property type="protein sequence ID" value="EKC25289.1"/>
    <property type="molecule type" value="Genomic_DNA"/>
</dbReference>
<protein>
    <submittedName>
        <fullName evidence="1">Uncharacterized protein</fullName>
    </submittedName>
</protein>
<name>K1Q1Q3_MAGGI</name>
<evidence type="ECO:0000313" key="1">
    <source>
        <dbReference type="EMBL" id="EKC25289.1"/>
    </source>
</evidence>
<dbReference type="InParanoid" id="K1Q1Q3"/>
<organism evidence="1">
    <name type="scientific">Magallana gigas</name>
    <name type="common">Pacific oyster</name>
    <name type="synonym">Crassostrea gigas</name>
    <dbReference type="NCBI Taxonomy" id="29159"/>
    <lineage>
        <taxon>Eukaryota</taxon>
        <taxon>Metazoa</taxon>
        <taxon>Spiralia</taxon>
        <taxon>Lophotrochozoa</taxon>
        <taxon>Mollusca</taxon>
        <taxon>Bivalvia</taxon>
        <taxon>Autobranchia</taxon>
        <taxon>Pteriomorphia</taxon>
        <taxon>Ostreida</taxon>
        <taxon>Ostreoidea</taxon>
        <taxon>Ostreidae</taxon>
        <taxon>Magallana</taxon>
    </lineage>
</organism>